<evidence type="ECO:0000313" key="2">
    <source>
        <dbReference type="EMBL" id="VVT53637.1"/>
    </source>
</evidence>
<evidence type="ECO:0000256" key="1">
    <source>
        <dbReference type="SAM" id="MobiDB-lite"/>
    </source>
</evidence>
<feature type="region of interest" description="Disordered" evidence="1">
    <location>
        <begin position="97"/>
        <end position="154"/>
    </location>
</feature>
<evidence type="ECO:0000313" key="3">
    <source>
        <dbReference type="Proteomes" id="UP000398389"/>
    </source>
</evidence>
<feature type="compositionally biased region" description="Basic residues" evidence="1">
    <location>
        <begin position="111"/>
        <end position="133"/>
    </location>
</feature>
<dbReference type="EMBL" id="CABVLU010000003">
    <property type="protein sequence ID" value="VVT53637.1"/>
    <property type="molecule type" value="Genomic_DNA"/>
</dbReference>
<organism evidence="2 3">
    <name type="scientific">Magnusiomyces paraingens</name>
    <dbReference type="NCBI Taxonomy" id="2606893"/>
    <lineage>
        <taxon>Eukaryota</taxon>
        <taxon>Fungi</taxon>
        <taxon>Dikarya</taxon>
        <taxon>Ascomycota</taxon>
        <taxon>Saccharomycotina</taxon>
        <taxon>Dipodascomycetes</taxon>
        <taxon>Dipodascales</taxon>
        <taxon>Dipodascaceae</taxon>
        <taxon>Magnusiomyces</taxon>
    </lineage>
</organism>
<proteinExistence type="predicted"/>
<dbReference type="RefSeq" id="XP_031854281.1">
    <property type="nucleotide sequence ID" value="XM_031998390.1"/>
</dbReference>
<dbReference type="Proteomes" id="UP000398389">
    <property type="component" value="Unassembled WGS sequence"/>
</dbReference>
<sequence>MRPWILEISHEIRTKGSECKENVEYANLTDKLWDEKNIRMIVEAYMSSLSNEHASFFGRLDSVANGPFVVDKKLINMYNAKDRISWWNKWKPLSSRKAAKRSLNSSSNFHAIKKRSRQRRSRQRRSKFSRNSHRSSEAQMNSDVMAEDNRKTFP</sequence>
<protein>
    <submittedName>
        <fullName evidence="2">Uncharacterized protein</fullName>
    </submittedName>
</protein>
<dbReference type="AlphaFoldDB" id="A0A5E8BVY8"/>
<reference evidence="2 3" key="1">
    <citation type="submission" date="2019-09" db="EMBL/GenBank/DDBJ databases">
        <authorList>
            <person name="Brejova B."/>
        </authorList>
    </citation>
    <scope>NUCLEOTIDE SEQUENCE [LARGE SCALE GENOMIC DNA]</scope>
</reference>
<name>A0A5E8BVY8_9ASCO</name>
<dbReference type="GeneID" id="43582490"/>
<gene>
    <name evidence="2" type="ORF">SAPINGB_P003674</name>
</gene>
<keyword evidence="3" id="KW-1185">Reference proteome</keyword>
<accession>A0A5E8BVY8</accession>